<dbReference type="GO" id="GO:0046854">
    <property type="term" value="P:phosphatidylinositol phosphate biosynthetic process"/>
    <property type="evidence" value="ECO:0007669"/>
    <property type="project" value="InterPro"/>
</dbReference>
<dbReference type="GO" id="GO:0006020">
    <property type="term" value="P:inositol metabolic process"/>
    <property type="evidence" value="ECO:0007669"/>
    <property type="project" value="TreeGrafter"/>
</dbReference>
<evidence type="ECO:0000256" key="5">
    <source>
        <dbReference type="ARBA" id="ARBA00022723"/>
    </source>
</evidence>
<keyword evidence="6 11" id="KW-0378">Hydrolase</keyword>
<reference evidence="12" key="1">
    <citation type="submission" date="2021-01" db="EMBL/GenBank/DDBJ databases">
        <title>Whole genome shotgun sequence of Sinosporangium siamense NBRC 109515.</title>
        <authorList>
            <person name="Komaki H."/>
            <person name="Tamura T."/>
        </authorList>
    </citation>
    <scope>NUCLEOTIDE SEQUENCE</scope>
    <source>
        <strain evidence="12">NBRC 109515</strain>
    </source>
</reference>
<dbReference type="GO" id="GO:0007165">
    <property type="term" value="P:signal transduction"/>
    <property type="evidence" value="ECO:0007669"/>
    <property type="project" value="TreeGrafter"/>
</dbReference>
<dbReference type="EMBL" id="BOOW01000013">
    <property type="protein sequence ID" value="GII91979.1"/>
    <property type="molecule type" value="Genomic_DNA"/>
</dbReference>
<evidence type="ECO:0000256" key="10">
    <source>
        <dbReference type="PIRSR" id="PIRSR600760-2"/>
    </source>
</evidence>
<comment type="cofactor">
    <cofactor evidence="2 10 11">
        <name>Mg(2+)</name>
        <dbReference type="ChEBI" id="CHEBI:18420"/>
    </cofactor>
</comment>
<dbReference type="PROSITE" id="PS00629">
    <property type="entry name" value="IMP_1"/>
    <property type="match status" value="1"/>
</dbReference>
<evidence type="ECO:0000256" key="9">
    <source>
        <dbReference type="ARBA" id="ARBA00053547"/>
    </source>
</evidence>
<comment type="catalytic activity">
    <reaction evidence="1 11">
        <text>a myo-inositol phosphate + H2O = myo-inositol + phosphate</text>
        <dbReference type="Rhea" id="RHEA:24056"/>
        <dbReference type="ChEBI" id="CHEBI:15377"/>
        <dbReference type="ChEBI" id="CHEBI:17268"/>
        <dbReference type="ChEBI" id="CHEBI:43474"/>
        <dbReference type="ChEBI" id="CHEBI:84139"/>
        <dbReference type="EC" id="3.1.3.25"/>
    </reaction>
</comment>
<proteinExistence type="inferred from homology"/>
<dbReference type="InterPro" id="IPR020583">
    <property type="entry name" value="Inositol_monoP_metal-BS"/>
</dbReference>
<feature type="binding site" evidence="10">
    <location>
        <position position="67"/>
    </location>
    <ligand>
        <name>Mg(2+)</name>
        <dbReference type="ChEBI" id="CHEBI:18420"/>
        <label>1</label>
        <note>catalytic</note>
    </ligand>
</feature>
<dbReference type="CDD" id="cd01639">
    <property type="entry name" value="IMPase"/>
    <property type="match status" value="1"/>
</dbReference>
<accession>A0A919RGJ1</accession>
<feature type="binding site" evidence="10">
    <location>
        <position position="85"/>
    </location>
    <ligand>
        <name>Mg(2+)</name>
        <dbReference type="ChEBI" id="CHEBI:18420"/>
        <label>1</label>
        <note>catalytic</note>
    </ligand>
</feature>
<evidence type="ECO:0000256" key="2">
    <source>
        <dbReference type="ARBA" id="ARBA00001946"/>
    </source>
</evidence>
<protein>
    <recommendedName>
        <fullName evidence="11">Inositol-1-monophosphatase</fullName>
        <ecNumber evidence="11">3.1.3.25</ecNumber>
    </recommendedName>
</protein>
<dbReference type="PANTHER" id="PTHR20854:SF4">
    <property type="entry name" value="INOSITOL-1-MONOPHOSPHATASE-RELATED"/>
    <property type="match status" value="1"/>
</dbReference>
<evidence type="ECO:0000256" key="1">
    <source>
        <dbReference type="ARBA" id="ARBA00001033"/>
    </source>
</evidence>
<feature type="binding site" evidence="10">
    <location>
        <position position="86"/>
    </location>
    <ligand>
        <name>Mg(2+)</name>
        <dbReference type="ChEBI" id="CHEBI:18420"/>
        <label>1</label>
        <note>catalytic</note>
    </ligand>
</feature>
<comment type="caution">
    <text evidence="12">The sequence shown here is derived from an EMBL/GenBank/DDBJ whole genome shotgun (WGS) entry which is preliminary data.</text>
</comment>
<sequence>MTELLALAENIAREAGAMLLAKRPDRPEVLTTKSTDTDIVTALDRAAEELIRARIAEARPDDGVLGEEEGDTPGASGVRWIVDPIDGTVNFLYGVPAWAVSIAVEVDGQVVAGVVNVVPLGEVYTASLGGGAHLNGDRITCNTGVPLPAALVATGFGYAPGRRVVQAEVLTQVLPHVRDIRRMGSAAADLCAVAAGRVDAYYERGANAWDFAAGGLIATEAGAAFGGLRGTPPNPEMILCAAPDLFTALHDLLLPLNPERDA</sequence>
<evidence type="ECO:0000256" key="7">
    <source>
        <dbReference type="ARBA" id="ARBA00022842"/>
    </source>
</evidence>
<keyword evidence="13" id="KW-1185">Reference proteome</keyword>
<evidence type="ECO:0000313" key="12">
    <source>
        <dbReference type="EMBL" id="GII91979.1"/>
    </source>
</evidence>
<name>A0A919RGJ1_9ACTN</name>
<dbReference type="SUPFAM" id="SSF56655">
    <property type="entry name" value="Carbohydrate phosphatase"/>
    <property type="match status" value="1"/>
</dbReference>
<feature type="binding site" evidence="10">
    <location>
        <position position="83"/>
    </location>
    <ligand>
        <name>Mg(2+)</name>
        <dbReference type="ChEBI" id="CHEBI:18420"/>
        <label>1</label>
        <note>catalytic</note>
    </ligand>
</feature>
<dbReference type="InterPro" id="IPR000760">
    <property type="entry name" value="Inositol_monophosphatase-like"/>
</dbReference>
<organism evidence="12 13">
    <name type="scientific">Sinosporangium siamense</name>
    <dbReference type="NCBI Taxonomy" id="1367973"/>
    <lineage>
        <taxon>Bacteria</taxon>
        <taxon>Bacillati</taxon>
        <taxon>Actinomycetota</taxon>
        <taxon>Actinomycetes</taxon>
        <taxon>Streptosporangiales</taxon>
        <taxon>Streptosporangiaceae</taxon>
        <taxon>Sinosporangium</taxon>
    </lineage>
</organism>
<dbReference type="PRINTS" id="PR00377">
    <property type="entry name" value="IMPHPHTASES"/>
</dbReference>
<dbReference type="Gene3D" id="3.30.540.10">
    <property type="entry name" value="Fructose-1,6-Bisphosphatase, subunit A, domain 1"/>
    <property type="match status" value="1"/>
</dbReference>
<dbReference type="GO" id="GO:0004401">
    <property type="term" value="F:histidinol-phosphatase activity"/>
    <property type="evidence" value="ECO:0007669"/>
    <property type="project" value="UniProtKB-EC"/>
</dbReference>
<keyword evidence="7 10" id="KW-0460">Magnesium</keyword>
<dbReference type="Pfam" id="PF00459">
    <property type="entry name" value="Inositol_P"/>
    <property type="match status" value="1"/>
</dbReference>
<dbReference type="FunFam" id="3.30.540.10:FF:000003">
    <property type="entry name" value="Inositol-1-monophosphatase"/>
    <property type="match status" value="1"/>
</dbReference>
<dbReference type="GO" id="GO:0008934">
    <property type="term" value="F:inositol monophosphate 1-phosphatase activity"/>
    <property type="evidence" value="ECO:0007669"/>
    <property type="project" value="InterPro"/>
</dbReference>
<dbReference type="InterPro" id="IPR033942">
    <property type="entry name" value="IMPase"/>
</dbReference>
<dbReference type="Gene3D" id="3.40.190.80">
    <property type="match status" value="1"/>
</dbReference>
<gene>
    <name evidence="12" type="ORF">Ssi02_22100</name>
</gene>
<keyword evidence="5 10" id="KW-0479">Metal-binding</keyword>
<dbReference type="AlphaFoldDB" id="A0A919RGJ1"/>
<comment type="similarity">
    <text evidence="4 11">Belongs to the inositol monophosphatase superfamily.</text>
</comment>
<dbReference type="InterPro" id="IPR020550">
    <property type="entry name" value="Inositol_monophosphatase_CS"/>
</dbReference>
<dbReference type="PANTHER" id="PTHR20854">
    <property type="entry name" value="INOSITOL MONOPHOSPHATASE"/>
    <property type="match status" value="1"/>
</dbReference>
<comment type="function">
    <text evidence="9">Catalyzes the dephosphorylation of histidinol-phosphate to histidinol, the direct precursor of histidine.</text>
</comment>
<dbReference type="PROSITE" id="PS00630">
    <property type="entry name" value="IMP_2"/>
    <property type="match status" value="1"/>
</dbReference>
<evidence type="ECO:0000256" key="6">
    <source>
        <dbReference type="ARBA" id="ARBA00022801"/>
    </source>
</evidence>
<dbReference type="EC" id="3.1.3.25" evidence="11"/>
<dbReference type="Proteomes" id="UP000606172">
    <property type="component" value="Unassembled WGS sequence"/>
</dbReference>
<evidence type="ECO:0000313" key="13">
    <source>
        <dbReference type="Proteomes" id="UP000606172"/>
    </source>
</evidence>
<evidence type="ECO:0000256" key="3">
    <source>
        <dbReference type="ARBA" id="ARBA00004970"/>
    </source>
</evidence>
<evidence type="ECO:0000256" key="11">
    <source>
        <dbReference type="RuleBase" id="RU364068"/>
    </source>
</evidence>
<comment type="pathway">
    <text evidence="3">Amino-acid biosynthesis; L-histidine biosynthesis; L-histidine from 5-phospho-alpha-D-ribose 1-diphosphate: step 8/9.</text>
</comment>
<evidence type="ECO:0000256" key="8">
    <source>
        <dbReference type="ARBA" id="ARBA00049158"/>
    </source>
</evidence>
<evidence type="ECO:0000256" key="4">
    <source>
        <dbReference type="ARBA" id="ARBA00009759"/>
    </source>
</evidence>
<feature type="binding site" evidence="10">
    <location>
        <position position="210"/>
    </location>
    <ligand>
        <name>Mg(2+)</name>
        <dbReference type="ChEBI" id="CHEBI:18420"/>
        <label>1</label>
        <note>catalytic</note>
    </ligand>
</feature>
<dbReference type="RefSeq" id="WP_204024428.1">
    <property type="nucleotide sequence ID" value="NZ_BOOW01000013.1"/>
</dbReference>
<dbReference type="GO" id="GO:0046872">
    <property type="term" value="F:metal ion binding"/>
    <property type="evidence" value="ECO:0007669"/>
    <property type="project" value="UniProtKB-KW"/>
</dbReference>
<comment type="catalytic activity">
    <reaction evidence="8">
        <text>L-histidinol phosphate + H2O = L-histidinol + phosphate</text>
        <dbReference type="Rhea" id="RHEA:14465"/>
        <dbReference type="ChEBI" id="CHEBI:15377"/>
        <dbReference type="ChEBI" id="CHEBI:43474"/>
        <dbReference type="ChEBI" id="CHEBI:57699"/>
        <dbReference type="ChEBI" id="CHEBI:57980"/>
        <dbReference type="EC" id="3.1.3.15"/>
    </reaction>
</comment>